<proteinExistence type="predicted"/>
<accession>A0A2P2KBS7</accession>
<keyword evidence="1" id="KW-1133">Transmembrane helix</keyword>
<evidence type="ECO:0000313" key="2">
    <source>
        <dbReference type="EMBL" id="MBX03147.1"/>
    </source>
</evidence>
<keyword evidence="1" id="KW-0472">Membrane</keyword>
<name>A0A2P2KBS7_RHIMU</name>
<dbReference type="AlphaFoldDB" id="A0A2P2KBS7"/>
<sequence>MGWMRMRSITTIFIIINLHHQSLILSTLTTITSPILWAQP</sequence>
<evidence type="ECO:0000256" key="1">
    <source>
        <dbReference type="SAM" id="Phobius"/>
    </source>
</evidence>
<dbReference type="EMBL" id="GGEC01022663">
    <property type="protein sequence ID" value="MBX03147.1"/>
    <property type="molecule type" value="Transcribed_RNA"/>
</dbReference>
<reference evidence="2" key="1">
    <citation type="submission" date="2018-02" db="EMBL/GenBank/DDBJ databases">
        <title>Rhizophora mucronata_Transcriptome.</title>
        <authorList>
            <person name="Meera S.P."/>
            <person name="Sreeshan A."/>
            <person name="Augustine A."/>
        </authorList>
    </citation>
    <scope>NUCLEOTIDE SEQUENCE</scope>
    <source>
        <tissue evidence="2">Leaf</tissue>
    </source>
</reference>
<keyword evidence="1" id="KW-0812">Transmembrane</keyword>
<organism evidence="2">
    <name type="scientific">Rhizophora mucronata</name>
    <name type="common">Asiatic mangrove</name>
    <dbReference type="NCBI Taxonomy" id="61149"/>
    <lineage>
        <taxon>Eukaryota</taxon>
        <taxon>Viridiplantae</taxon>
        <taxon>Streptophyta</taxon>
        <taxon>Embryophyta</taxon>
        <taxon>Tracheophyta</taxon>
        <taxon>Spermatophyta</taxon>
        <taxon>Magnoliopsida</taxon>
        <taxon>eudicotyledons</taxon>
        <taxon>Gunneridae</taxon>
        <taxon>Pentapetalae</taxon>
        <taxon>rosids</taxon>
        <taxon>fabids</taxon>
        <taxon>Malpighiales</taxon>
        <taxon>Rhizophoraceae</taxon>
        <taxon>Rhizophora</taxon>
    </lineage>
</organism>
<protein>
    <submittedName>
        <fullName evidence="2">E3 ubiquitin-protein ligase</fullName>
    </submittedName>
</protein>
<feature type="transmembrane region" description="Helical" evidence="1">
    <location>
        <begin position="12"/>
        <end position="37"/>
    </location>
</feature>